<name>A0A7W6FZN1_9SPHN</name>
<sequence>MTPQPEFSRELDVRQCEGKIAHLEATEAERAALALRFGIVRIDSLAADIELHRKDRVVEARGTVRADIVQSCAVSAEDLPVSLREEMAVRFVPEARTYAPDEEIELSAEDCDEIEYTGSHFNLGEAVAQTVALAIDPFLTGPEAEEARKRPELNGETENPFAALKGLKL</sequence>
<evidence type="ECO:0000313" key="1">
    <source>
        <dbReference type="EMBL" id="MBB3941538.1"/>
    </source>
</evidence>
<dbReference type="Proteomes" id="UP000561459">
    <property type="component" value="Unassembled WGS sequence"/>
</dbReference>
<dbReference type="Pfam" id="PF02620">
    <property type="entry name" value="YceD"/>
    <property type="match status" value="1"/>
</dbReference>
<accession>A0A7W6FZN1</accession>
<comment type="caution">
    <text evidence="1">The sequence shown here is derived from an EMBL/GenBank/DDBJ whole genome shotgun (WGS) entry which is preliminary data.</text>
</comment>
<reference evidence="1 2" key="1">
    <citation type="submission" date="2020-08" db="EMBL/GenBank/DDBJ databases">
        <title>Genomic Encyclopedia of Type Strains, Phase IV (KMG-IV): sequencing the most valuable type-strain genomes for metagenomic binning, comparative biology and taxonomic classification.</title>
        <authorList>
            <person name="Goeker M."/>
        </authorList>
    </citation>
    <scope>NUCLEOTIDE SEQUENCE [LARGE SCALE GENOMIC DNA]</scope>
    <source>
        <strain evidence="1 2">DSM 27568</strain>
    </source>
</reference>
<dbReference type="EMBL" id="JACIDY010000010">
    <property type="protein sequence ID" value="MBB3941538.1"/>
    <property type="molecule type" value="Genomic_DNA"/>
</dbReference>
<proteinExistence type="predicted"/>
<keyword evidence="2" id="KW-1185">Reference proteome</keyword>
<dbReference type="RefSeq" id="WP_183618592.1">
    <property type="nucleotide sequence ID" value="NZ_JACIDY010000010.1"/>
</dbReference>
<gene>
    <name evidence="1" type="ORF">GGR39_003218</name>
</gene>
<dbReference type="AlphaFoldDB" id="A0A7W6FZN1"/>
<evidence type="ECO:0000313" key="2">
    <source>
        <dbReference type="Proteomes" id="UP000561459"/>
    </source>
</evidence>
<organism evidence="1 2">
    <name type="scientific">Novosphingobium fluoreni</name>
    <dbReference type="NCBI Taxonomy" id="1391222"/>
    <lineage>
        <taxon>Bacteria</taxon>
        <taxon>Pseudomonadati</taxon>
        <taxon>Pseudomonadota</taxon>
        <taxon>Alphaproteobacteria</taxon>
        <taxon>Sphingomonadales</taxon>
        <taxon>Sphingomonadaceae</taxon>
        <taxon>Novosphingobium</taxon>
    </lineage>
</organism>
<protein>
    <submittedName>
        <fullName evidence="1">Uncharacterized metal-binding protein YceD (DUF177 family)</fullName>
    </submittedName>
</protein>
<dbReference type="InterPro" id="IPR003772">
    <property type="entry name" value="YceD"/>
</dbReference>